<dbReference type="SMART" id="SM00358">
    <property type="entry name" value="DSRM"/>
    <property type="match status" value="2"/>
</dbReference>
<dbReference type="InterPro" id="IPR014720">
    <property type="entry name" value="dsRBD_dom"/>
</dbReference>
<feature type="domain" description="DRBM" evidence="1">
    <location>
        <begin position="244"/>
        <end position="309"/>
    </location>
</feature>
<dbReference type="Pfam" id="PF00035">
    <property type="entry name" value="dsrm"/>
    <property type="match status" value="1"/>
</dbReference>
<dbReference type="CDD" id="cd00048">
    <property type="entry name" value="DSRM_SF"/>
    <property type="match status" value="1"/>
</dbReference>
<keyword evidence="2" id="KW-1185">Reference proteome</keyword>
<dbReference type="WBParaSite" id="TCONS_00006777.p1">
    <property type="protein sequence ID" value="TCONS_00006777.p1"/>
    <property type="gene ID" value="XLOC_004893"/>
</dbReference>
<protein>
    <submittedName>
        <fullName evidence="4">Col_cuticle_N domain-containing protein</fullName>
    </submittedName>
    <submittedName>
        <fullName evidence="3">DRBM domain-containing protein</fullName>
    </submittedName>
</protein>
<evidence type="ECO:0000313" key="3">
    <source>
        <dbReference type="WBParaSite" id="SSTP_0000727000.1"/>
    </source>
</evidence>
<evidence type="ECO:0000313" key="2">
    <source>
        <dbReference type="Proteomes" id="UP000035681"/>
    </source>
</evidence>
<organism evidence="3">
    <name type="scientific">Strongyloides stercoralis</name>
    <name type="common">Threadworm</name>
    <dbReference type="NCBI Taxonomy" id="6248"/>
    <lineage>
        <taxon>Eukaryota</taxon>
        <taxon>Metazoa</taxon>
        <taxon>Ecdysozoa</taxon>
        <taxon>Nematoda</taxon>
        <taxon>Chromadorea</taxon>
        <taxon>Rhabditida</taxon>
        <taxon>Tylenchina</taxon>
        <taxon>Panagrolaimomorpha</taxon>
        <taxon>Strongyloidoidea</taxon>
        <taxon>Strongyloididae</taxon>
        <taxon>Strongyloides</taxon>
    </lineage>
</organism>
<dbReference type="Proteomes" id="UP000035681">
    <property type="component" value="Unplaced"/>
</dbReference>
<dbReference type="WBParaSite" id="SSTP_0000727000.1">
    <property type="protein sequence ID" value="SSTP_0000727000.1"/>
    <property type="gene ID" value="SSTP_0000727000"/>
</dbReference>
<reference evidence="3" key="1">
    <citation type="submission" date="2015-08" db="UniProtKB">
        <authorList>
            <consortium name="WormBaseParasite"/>
        </authorList>
    </citation>
    <scope>IDENTIFICATION</scope>
</reference>
<feature type="domain" description="DRBM" evidence="1">
    <location>
        <begin position="2"/>
        <end position="63"/>
    </location>
</feature>
<sequence length="431" mass="49871">MIINEVHCYLQYLKLPSTFSFNLEKEGLFSATYKHLEITVVGEGKSKKIAKEEACKKLKLYLQLLVKEKSQSIDVEDKLKNLVTMINQKIMYVESVNDNHNIQVKCIVGNYESCGVAVISELAKVKAMNSMIKILSFPINDNFEEIKWVDMLKFLDKSFFKTLLYQICSKKSWDLSFKHEKSNDDDVYHVSCNIKATIVGDSSAPYVEDIVHTSISRIEGEYLVSKEICLKYFDSYNDNIHTLMKNQLNILVKKFYYDGALNYDVEEVSQNPVRFKCVCKFSKLITEGIHIKKKKAEGIAAYKMLQKLFTTDKNNDLSNDKAITNKPIEKSIQNSKNTNNNEENNFSINLESLKNIFINYHFYFKNIEIKNFSIYQAESAKYIFTYKYTFLFPDSNVLYCRRLFGIGLTVNEAIQDGCCNLLTAITMKQCF</sequence>
<name>A0A0K0ECQ5_STRER</name>
<dbReference type="Gene3D" id="3.30.160.20">
    <property type="match status" value="2"/>
</dbReference>
<evidence type="ECO:0000313" key="4">
    <source>
        <dbReference type="WBParaSite" id="TCONS_00006777.p1"/>
    </source>
</evidence>
<dbReference type="AlphaFoldDB" id="A0A0K0ECQ5"/>
<accession>A0A0K0ECQ5</accession>
<evidence type="ECO:0000259" key="1">
    <source>
        <dbReference type="SMART" id="SM00358"/>
    </source>
</evidence>
<dbReference type="SUPFAM" id="SSF54768">
    <property type="entry name" value="dsRNA-binding domain-like"/>
    <property type="match status" value="1"/>
</dbReference>
<proteinExistence type="predicted"/>